<dbReference type="InterPro" id="IPR002471">
    <property type="entry name" value="Pept_S9_AS"/>
</dbReference>
<evidence type="ECO:0000256" key="1">
    <source>
        <dbReference type="ARBA" id="ARBA00001070"/>
    </source>
</evidence>
<dbReference type="Gene3D" id="2.130.10.120">
    <property type="entry name" value="Prolyl oligopeptidase, N-terminal domain"/>
    <property type="match status" value="1"/>
</dbReference>
<feature type="transmembrane region" description="Helical" evidence="7">
    <location>
        <begin position="45"/>
        <end position="66"/>
    </location>
</feature>
<dbReference type="Pfam" id="PF00326">
    <property type="entry name" value="Peptidase_S9"/>
    <property type="match status" value="1"/>
</dbReference>
<dbReference type="GO" id="GO:0006508">
    <property type="term" value="P:proteolysis"/>
    <property type="evidence" value="ECO:0007669"/>
    <property type="project" value="UniProtKB-KW"/>
</dbReference>
<keyword evidence="4" id="KW-0645">Protease</keyword>
<evidence type="ECO:0000256" key="4">
    <source>
        <dbReference type="ARBA" id="ARBA00022670"/>
    </source>
</evidence>
<evidence type="ECO:0000259" key="8">
    <source>
        <dbReference type="Pfam" id="PF00326"/>
    </source>
</evidence>
<organism evidence="10">
    <name type="scientific">mine drainage metagenome</name>
    <dbReference type="NCBI Taxonomy" id="410659"/>
    <lineage>
        <taxon>unclassified sequences</taxon>
        <taxon>metagenomes</taxon>
        <taxon>ecological metagenomes</taxon>
    </lineage>
</organism>
<dbReference type="PROSITE" id="PS00708">
    <property type="entry name" value="PRO_ENDOPEP_SER"/>
    <property type="match status" value="1"/>
</dbReference>
<dbReference type="InterPro" id="IPR029058">
    <property type="entry name" value="AB_hydrolase_fold"/>
</dbReference>
<evidence type="ECO:0000256" key="3">
    <source>
        <dbReference type="ARBA" id="ARBA00011897"/>
    </source>
</evidence>
<proteinExistence type="inferred from homology"/>
<evidence type="ECO:0000259" key="9">
    <source>
        <dbReference type="Pfam" id="PF02897"/>
    </source>
</evidence>
<evidence type="ECO:0000256" key="2">
    <source>
        <dbReference type="ARBA" id="ARBA00005228"/>
    </source>
</evidence>
<dbReference type="GO" id="GO:0005829">
    <property type="term" value="C:cytosol"/>
    <property type="evidence" value="ECO:0007669"/>
    <property type="project" value="TreeGrafter"/>
</dbReference>
<feature type="domain" description="Peptidase S9 prolyl oligopeptidase catalytic" evidence="8">
    <location>
        <begin position="533"/>
        <end position="746"/>
    </location>
</feature>
<keyword evidence="6" id="KW-0720">Serine protease</keyword>
<dbReference type="EC" id="3.4.21.26" evidence="3"/>
<accession>T1B914</accession>
<dbReference type="InterPro" id="IPR051167">
    <property type="entry name" value="Prolyl_oligopep/macrocyclase"/>
</dbReference>
<dbReference type="FunFam" id="3.40.50.1820:FF:000005">
    <property type="entry name" value="Prolyl endopeptidase"/>
    <property type="match status" value="1"/>
</dbReference>
<dbReference type="EMBL" id="AUZZ01000059">
    <property type="protein sequence ID" value="EQD69416.1"/>
    <property type="molecule type" value="Genomic_DNA"/>
</dbReference>
<dbReference type="InterPro" id="IPR002470">
    <property type="entry name" value="Peptidase_S9A"/>
</dbReference>
<evidence type="ECO:0000256" key="7">
    <source>
        <dbReference type="SAM" id="Phobius"/>
    </source>
</evidence>
<name>T1B914_9ZZZZ</name>
<dbReference type="AlphaFoldDB" id="T1B914"/>
<keyword evidence="7" id="KW-0812">Transmembrane</keyword>
<dbReference type="InterPro" id="IPR023302">
    <property type="entry name" value="Pept_S9A_N"/>
</dbReference>
<dbReference type="SUPFAM" id="SSF50993">
    <property type="entry name" value="Peptidase/esterase 'gauge' domain"/>
    <property type="match status" value="1"/>
</dbReference>
<evidence type="ECO:0000256" key="6">
    <source>
        <dbReference type="ARBA" id="ARBA00022825"/>
    </source>
</evidence>
<gene>
    <name evidence="10" type="ORF">B2A_00081</name>
</gene>
<comment type="catalytic activity">
    <reaction evidence="1">
        <text>Hydrolysis of Pro-|-Xaa &gt;&gt; Ala-|-Xaa in oligopeptides.</text>
        <dbReference type="EC" id="3.4.21.26"/>
    </reaction>
</comment>
<dbReference type="SUPFAM" id="SSF53474">
    <property type="entry name" value="alpha/beta-Hydrolases"/>
    <property type="match status" value="1"/>
</dbReference>
<reference evidence="10" key="2">
    <citation type="journal article" date="2014" name="ISME J.">
        <title>Microbial stratification in low pH oxic and suboxic macroscopic growths along an acid mine drainage.</title>
        <authorList>
            <person name="Mendez-Garcia C."/>
            <person name="Mesa V."/>
            <person name="Sprenger R.R."/>
            <person name="Richter M."/>
            <person name="Diez M.S."/>
            <person name="Solano J."/>
            <person name="Bargiela R."/>
            <person name="Golyshina O.V."/>
            <person name="Manteca A."/>
            <person name="Ramos J.L."/>
            <person name="Gallego J.R."/>
            <person name="Llorente I."/>
            <person name="Martins Dos Santos V.A."/>
            <person name="Jensen O.N."/>
            <person name="Pelaez A.I."/>
            <person name="Sanchez J."/>
            <person name="Ferrer M."/>
        </authorList>
    </citation>
    <scope>NUCLEOTIDE SEQUENCE</scope>
</reference>
<reference evidence="10" key="1">
    <citation type="submission" date="2013-08" db="EMBL/GenBank/DDBJ databases">
        <authorList>
            <person name="Mendez C."/>
            <person name="Richter M."/>
            <person name="Ferrer M."/>
            <person name="Sanchez J."/>
        </authorList>
    </citation>
    <scope>NUCLEOTIDE SEQUENCE</scope>
</reference>
<dbReference type="FunFam" id="2.130.10.120:FF:000001">
    <property type="entry name" value="Prolyl endopeptidase"/>
    <property type="match status" value="1"/>
</dbReference>
<protein>
    <recommendedName>
        <fullName evidence="3">prolyl oligopeptidase</fullName>
        <ecNumber evidence="3">3.4.21.26</ecNumber>
    </recommendedName>
</protein>
<dbReference type="GO" id="GO:0004252">
    <property type="term" value="F:serine-type endopeptidase activity"/>
    <property type="evidence" value="ECO:0007669"/>
    <property type="project" value="UniProtKB-EC"/>
</dbReference>
<dbReference type="Gene3D" id="3.40.50.1820">
    <property type="entry name" value="alpha/beta hydrolase"/>
    <property type="match status" value="1"/>
</dbReference>
<evidence type="ECO:0000313" key="10">
    <source>
        <dbReference type="EMBL" id="EQD69416.1"/>
    </source>
</evidence>
<dbReference type="PRINTS" id="PR00862">
    <property type="entry name" value="PROLIGOPTASE"/>
</dbReference>
<comment type="similarity">
    <text evidence="2">Belongs to the peptidase S9A family.</text>
</comment>
<comment type="caution">
    <text evidence="10">The sequence shown here is derived from an EMBL/GenBank/DDBJ whole genome shotgun (WGS) entry which is preliminary data.</text>
</comment>
<dbReference type="Pfam" id="PF02897">
    <property type="entry name" value="Peptidase_S9_N"/>
    <property type="match status" value="1"/>
</dbReference>
<dbReference type="PANTHER" id="PTHR42881:SF2">
    <property type="entry name" value="PROLYL ENDOPEPTIDASE"/>
    <property type="match status" value="1"/>
</dbReference>
<sequence>MGVFMAQGSAAVANARAQARGHNRALHPHPIKECSMPARLSRHRLVLALAAAMIAMPALAAAPLHYPVAQRDSIVNNYFGDKVPAPYQWMENLNDPALKVWVEKENALTHAYLAKVPTRPWIEQRLTQLWNYAKEGVPVQAGEYLFFSRNSGLQNQSPVYVQAGASGKPRELLDPNTLSPNGDIALLNWQPSQDGHYLAYGLSQGGSDWETLHVMDVATGKTLSDDVQWVKFSGIAWTHDGKGFFYSRYPAPPKGEAISDRVENQALYYHRLGTPQSDDVLIYKRPDLPEWIIGGQVSHDGKYLFISLVNGTANRNELFVKDLGTGAQPDLSAPTRPLFTSNDAVYQPIGTIGDTVYLQTTLDAPRGRIVAFNIGHPDVAHWRVVVPQTAAVIQSASLADGRVLVNKLKDVKSELELYASDGKHLATLPLPTLGSVGGISSHEDSKQVYYAFTSFLYPTTIFNYDVSDGKTSTVFKPDVPFDPSNYETVQVFYHSKDGTRVPMFLTYRKSLKRDGLNPTLLYAYGGFDISITPSFSPTLPVWLELGGIYAVANIRGGGEYGEAWHKAGMLGNKQNVFNDFAWAAKWLVKNRYTEVRRLGIQGYSNGGLLIGASITERPRLFGAAYAGAGVMDMLRYQKFSGGALWAPEYGTADVKKDFEWLIKYSPVQNVRPGTCYPPTIITTADHDDRVVPSNSYKFTAAMQHDQACANPILLRVETDTSHNYMPTDKRIRQSADILAFMANNLGVSAAPKGNPDAPGGK</sequence>
<keyword evidence="5" id="KW-0378">Hydrolase</keyword>
<dbReference type="InterPro" id="IPR001375">
    <property type="entry name" value="Peptidase_S9_cat"/>
</dbReference>
<keyword evidence="7" id="KW-0472">Membrane</keyword>
<keyword evidence="7" id="KW-1133">Transmembrane helix</keyword>
<dbReference type="GO" id="GO:0070012">
    <property type="term" value="F:oligopeptidase activity"/>
    <property type="evidence" value="ECO:0007669"/>
    <property type="project" value="TreeGrafter"/>
</dbReference>
<feature type="domain" description="Peptidase S9A N-terminal" evidence="9">
    <location>
        <begin position="67"/>
        <end position="473"/>
    </location>
</feature>
<evidence type="ECO:0000256" key="5">
    <source>
        <dbReference type="ARBA" id="ARBA00022801"/>
    </source>
</evidence>
<dbReference type="PANTHER" id="PTHR42881">
    <property type="entry name" value="PROLYL ENDOPEPTIDASE"/>
    <property type="match status" value="1"/>
</dbReference>